<dbReference type="InterPro" id="IPR001431">
    <property type="entry name" value="Pept_M16_Zn_BS"/>
</dbReference>
<dbReference type="GO" id="GO:0004222">
    <property type="term" value="F:metalloendopeptidase activity"/>
    <property type="evidence" value="ECO:0007669"/>
    <property type="project" value="InterPro"/>
</dbReference>
<name>A0A9W7AF44_9STRA</name>
<evidence type="ECO:0000259" key="12">
    <source>
        <dbReference type="Pfam" id="PF16187"/>
    </source>
</evidence>
<dbReference type="InterPro" id="IPR011249">
    <property type="entry name" value="Metalloenz_LuxS/M16"/>
</dbReference>
<feature type="domain" description="Peptidase M16 C-terminal" evidence="11">
    <location>
        <begin position="193"/>
        <end position="384"/>
    </location>
</feature>
<keyword evidence="6" id="KW-0862">Zinc</keyword>
<keyword evidence="5" id="KW-0378">Hydrolase</keyword>
<evidence type="ECO:0000256" key="2">
    <source>
        <dbReference type="ARBA" id="ARBA00007261"/>
    </source>
</evidence>
<dbReference type="SUPFAM" id="SSF63411">
    <property type="entry name" value="LuxS/MPP-like metallohydrolase"/>
    <property type="match status" value="4"/>
</dbReference>
<dbReference type="OrthoDB" id="952271at2759"/>
<dbReference type="Pfam" id="PF05193">
    <property type="entry name" value="Peptidase_M16_C"/>
    <property type="match status" value="1"/>
</dbReference>
<dbReference type="Pfam" id="PF00675">
    <property type="entry name" value="Peptidase_M16"/>
    <property type="match status" value="1"/>
</dbReference>
<gene>
    <name evidence="14" type="ORF">TrLO_g10147</name>
</gene>
<dbReference type="GO" id="GO:0006508">
    <property type="term" value="P:proteolysis"/>
    <property type="evidence" value="ECO:0007669"/>
    <property type="project" value="UniProtKB-KW"/>
</dbReference>
<comment type="caution">
    <text evidence="14">The sequence shown here is derived from an EMBL/GenBank/DDBJ whole genome shotgun (WGS) entry which is preliminary data.</text>
</comment>
<feature type="transmembrane region" description="Helical" evidence="9">
    <location>
        <begin position="1032"/>
        <end position="1050"/>
    </location>
</feature>
<evidence type="ECO:0000256" key="1">
    <source>
        <dbReference type="ARBA" id="ARBA00001947"/>
    </source>
</evidence>
<evidence type="ECO:0000256" key="6">
    <source>
        <dbReference type="ARBA" id="ARBA00022833"/>
    </source>
</evidence>
<reference evidence="15" key="1">
    <citation type="journal article" date="2023" name="Commun. Biol.">
        <title>Genome analysis of Parmales, the sister group of diatoms, reveals the evolutionary specialization of diatoms from phago-mixotrophs to photoautotrophs.</title>
        <authorList>
            <person name="Ban H."/>
            <person name="Sato S."/>
            <person name="Yoshikawa S."/>
            <person name="Yamada K."/>
            <person name="Nakamura Y."/>
            <person name="Ichinomiya M."/>
            <person name="Sato N."/>
            <person name="Blanc-Mathieu R."/>
            <person name="Endo H."/>
            <person name="Kuwata A."/>
            <person name="Ogata H."/>
        </authorList>
    </citation>
    <scope>NUCLEOTIDE SEQUENCE [LARGE SCALE GENOMIC DNA]</scope>
    <source>
        <strain evidence="15">NIES 3700</strain>
    </source>
</reference>
<dbReference type="Pfam" id="PF22456">
    <property type="entry name" value="PqqF-like_C_4"/>
    <property type="match status" value="1"/>
</dbReference>
<dbReference type="AlphaFoldDB" id="A0A9W7AF44"/>
<sequence length="1054" mass="118470">MSSFTSLSPPTQSPSDSRIHKSYLLSNGLTLLLTSYPSSPKSSAALNVQVGAGADPSSIPGLAHFCEHMVFLGSKDYPEENAYKKLISKSGGSSNASTSMESTTFKFVTTASHLSTVLPCFTSFFTSPLMTSSGVSREVNAVDSENSKNLTSDARRRLQILKSRAIQTNSGYSNFSTGNLKTIYGSRSDSQVRELLLNFHKLHYTSNRMSAVVIGPQSIEELEELVIPLLNSIPEIHDDAPTEGIVYEAASRYSKMSHLKPESSWSSPIDYTLYLRPLRSVIRKLYLSFPLPPQRYLKDDSPVRLLGHLLGHESCGSIFYYLQKKGLASSLSAGVRMEDEGQCFFQVQVGLTEEGVEEWEEVGRVVFEYVKMLEGSGSEDFERIWKEKVEIAKMHFNMSSPGEPYAFAPFIARRLGFLNTEEVLRSGSMVNDPSFDLKGFRDFLSRFNADNCLIEVQSQRLYDESNGKVESEKYYDIEYKTEPNSVSTLKFKQLKGIKELKLPVPNMYIPSSLELNPNVPSDCLTPQIKKPCTPPTLLQTNSWGRLFHKLDDRYALPTAYIALLIRTPLSCYKEGRYDIKRETLGGLYVGAFEHGMKSIFYEAGLAGMGYGVGVSRGGVSLRCHGYNDRLGDFCVDVLRRFGEGGIEEEWFEIVKERKVRGLRSFYKERPDYYAGFLEGLVLHPEGGSIEEMVEVLEACTFEEVKQWKQQVLNEYEHRFVDLTCMGNIDSGEATELFDRVGQVLGTEPSSPNLLCMGKETRLLDEGEEYRIHVQSKNEDEENGAVTVLFQGREQSFTGRNSNEGLRSTASVKLLGSILREPLFNELRTKQTLGYIVSSALETHFSVTRNAVSKVDAVGITVVSKKVDPVDIVNRIDSFLDDFTRILKTMPESEIESHKSSLYKKLLDPWKKLHHESADAASRIRRYAPEGVEAIPWDPTPTMAEEITKLTREDMLRSWERIVVGRKRSRIVTCVHGKFFPYKGGERKGVRSLVFGGKKVLEGVDDTRKAGFDLCRLNGEGSEWRKMRLRVAMGLRVGVIVGTVGLVWNRLQKKK</sequence>
<dbReference type="GO" id="GO:0046872">
    <property type="term" value="F:metal ion binding"/>
    <property type="evidence" value="ECO:0007669"/>
    <property type="project" value="UniProtKB-KW"/>
</dbReference>
<evidence type="ECO:0000256" key="5">
    <source>
        <dbReference type="ARBA" id="ARBA00022801"/>
    </source>
</evidence>
<feature type="domain" description="Peptidase M16 middle/third" evidence="12">
    <location>
        <begin position="398"/>
        <end position="694"/>
    </location>
</feature>
<evidence type="ECO:0000259" key="11">
    <source>
        <dbReference type="Pfam" id="PF05193"/>
    </source>
</evidence>
<keyword evidence="9" id="KW-1133">Transmembrane helix</keyword>
<evidence type="ECO:0000259" key="13">
    <source>
        <dbReference type="Pfam" id="PF22456"/>
    </source>
</evidence>
<dbReference type="PANTHER" id="PTHR43690">
    <property type="entry name" value="NARDILYSIN"/>
    <property type="match status" value="1"/>
</dbReference>
<evidence type="ECO:0000256" key="9">
    <source>
        <dbReference type="SAM" id="Phobius"/>
    </source>
</evidence>
<keyword evidence="9" id="KW-0472">Membrane</keyword>
<proteinExistence type="inferred from homology"/>
<keyword evidence="7" id="KW-0482">Metalloprotease</keyword>
<evidence type="ECO:0000256" key="7">
    <source>
        <dbReference type="ARBA" id="ARBA00023049"/>
    </source>
</evidence>
<dbReference type="FunFam" id="3.30.830.10:FF:000012">
    <property type="entry name" value="Protease 3"/>
    <property type="match status" value="1"/>
</dbReference>
<dbReference type="Gene3D" id="3.30.830.10">
    <property type="entry name" value="Metalloenzyme, LuxS/M16 peptidase-like"/>
    <property type="match status" value="4"/>
</dbReference>
<dbReference type="PANTHER" id="PTHR43690:SF18">
    <property type="entry name" value="INSULIN-DEGRADING ENZYME-RELATED"/>
    <property type="match status" value="1"/>
</dbReference>
<evidence type="ECO:0000256" key="8">
    <source>
        <dbReference type="RuleBase" id="RU004447"/>
    </source>
</evidence>
<dbReference type="Proteomes" id="UP001165122">
    <property type="component" value="Unassembled WGS sequence"/>
</dbReference>
<evidence type="ECO:0000256" key="3">
    <source>
        <dbReference type="ARBA" id="ARBA00022670"/>
    </source>
</evidence>
<comment type="similarity">
    <text evidence="2 8">Belongs to the peptidase M16 family.</text>
</comment>
<keyword evidence="9" id="KW-0812">Transmembrane</keyword>
<dbReference type="Pfam" id="PF16187">
    <property type="entry name" value="Peptidase_M16_M"/>
    <property type="match status" value="1"/>
</dbReference>
<organism evidence="14 15">
    <name type="scientific">Triparma laevis f. longispina</name>
    <dbReference type="NCBI Taxonomy" id="1714387"/>
    <lineage>
        <taxon>Eukaryota</taxon>
        <taxon>Sar</taxon>
        <taxon>Stramenopiles</taxon>
        <taxon>Ochrophyta</taxon>
        <taxon>Bolidophyceae</taxon>
        <taxon>Parmales</taxon>
        <taxon>Triparmaceae</taxon>
        <taxon>Triparma</taxon>
    </lineage>
</organism>
<feature type="domain" description="Peptidase M16 N-terminal" evidence="10">
    <location>
        <begin position="33"/>
        <end position="159"/>
    </location>
</feature>
<keyword evidence="3" id="KW-0645">Protease</keyword>
<evidence type="ECO:0000256" key="4">
    <source>
        <dbReference type="ARBA" id="ARBA00022723"/>
    </source>
</evidence>
<protein>
    <submittedName>
        <fullName evidence="14">Uncharacterized protein</fullName>
    </submittedName>
</protein>
<dbReference type="InterPro" id="IPR007863">
    <property type="entry name" value="Peptidase_M16_C"/>
</dbReference>
<evidence type="ECO:0000259" key="10">
    <source>
        <dbReference type="Pfam" id="PF00675"/>
    </source>
</evidence>
<dbReference type="InterPro" id="IPR032632">
    <property type="entry name" value="Peptidase_M16_M"/>
</dbReference>
<keyword evidence="15" id="KW-1185">Reference proteome</keyword>
<accession>A0A9W7AF44</accession>
<dbReference type="InterPro" id="IPR050626">
    <property type="entry name" value="Peptidase_M16"/>
</dbReference>
<dbReference type="InterPro" id="IPR054734">
    <property type="entry name" value="PqqF-like_C_4"/>
</dbReference>
<dbReference type="EMBL" id="BRXW01000591">
    <property type="protein sequence ID" value="GMH68242.1"/>
    <property type="molecule type" value="Genomic_DNA"/>
</dbReference>
<comment type="cofactor">
    <cofactor evidence="1">
        <name>Zn(2+)</name>
        <dbReference type="ChEBI" id="CHEBI:29105"/>
    </cofactor>
</comment>
<dbReference type="InterPro" id="IPR011765">
    <property type="entry name" value="Pept_M16_N"/>
</dbReference>
<feature type="domain" description="Coenzyme PQQ synthesis protein F-like C-terminal lobe" evidence="13">
    <location>
        <begin position="813"/>
        <end position="917"/>
    </location>
</feature>
<evidence type="ECO:0000313" key="14">
    <source>
        <dbReference type="EMBL" id="GMH68242.1"/>
    </source>
</evidence>
<dbReference type="PROSITE" id="PS00143">
    <property type="entry name" value="INSULINASE"/>
    <property type="match status" value="1"/>
</dbReference>
<dbReference type="GO" id="GO:0005737">
    <property type="term" value="C:cytoplasm"/>
    <property type="evidence" value="ECO:0007669"/>
    <property type="project" value="UniProtKB-ARBA"/>
</dbReference>
<evidence type="ECO:0000313" key="15">
    <source>
        <dbReference type="Proteomes" id="UP001165122"/>
    </source>
</evidence>
<keyword evidence="4" id="KW-0479">Metal-binding</keyword>